<dbReference type="RefSeq" id="WP_207026206.1">
    <property type="nucleotide sequence ID" value="NZ_JAFLNM010000001.1"/>
</dbReference>
<accession>A0ABS3FBH3</accession>
<dbReference type="InterPro" id="IPR038740">
    <property type="entry name" value="BioF2-like_GNAT_dom"/>
</dbReference>
<evidence type="ECO:0000313" key="2">
    <source>
        <dbReference type="EMBL" id="MBO0340509.1"/>
    </source>
</evidence>
<dbReference type="SUPFAM" id="SSF55729">
    <property type="entry name" value="Acyl-CoA N-acyltransferases (Nat)"/>
    <property type="match status" value="1"/>
</dbReference>
<proteinExistence type="predicted"/>
<evidence type="ECO:0000313" key="3">
    <source>
        <dbReference type="Proteomes" id="UP000664807"/>
    </source>
</evidence>
<comment type="caution">
    <text evidence="2">The sequence shown here is derived from an EMBL/GenBank/DDBJ whole genome shotgun (WGS) entry which is preliminary data.</text>
</comment>
<dbReference type="Pfam" id="PF13480">
    <property type="entry name" value="Acetyltransf_6"/>
    <property type="match status" value="1"/>
</dbReference>
<keyword evidence="3" id="KW-1185">Reference proteome</keyword>
<name>A0ABS3FBH3_9FLAO</name>
<sequence>MIKDNPFSSATFVDYWGKHFLSGRKKHTFPFAKNLSFYKSRVPGLYINTGKNLTKGTNLELGEASREEKGNCFLIYDVIDFDSHQTKLNNYGLGHYAVRQYPGYLIDLEPYTSLDDFLSKTFKKSSRYKLRKYKKRLEECFDISFKAYKGEISREEYDTIFVNFRKLLEKRFEEKQISNNNLNTDEWDFYKDVAYPMILENKASLLVLYKNEEPISITLSYLSDNRVFDAITVFDTDYAKFHLGSIKIMYLVDWCLKNGWKTLDFSKGHFDYKLRWSNKRFDFHYHIWFDKKSWKAQVTAYTLKLYFTFKQYLREKKINEKLHKLTFAIRNKESNNLQYSFEETLQNYTEEDLIPLDMALPESTWFNKICYEFLYLFPENEKNIKVYQLRDRGSLYLIKGTDNESLVRVNFDK</sequence>
<dbReference type="EMBL" id="JAFLNM010000001">
    <property type="protein sequence ID" value="MBO0340509.1"/>
    <property type="molecule type" value="Genomic_DNA"/>
</dbReference>
<organism evidence="2 3">
    <name type="scientific">Flagellimonas profundi</name>
    <dbReference type="NCBI Taxonomy" id="2915620"/>
    <lineage>
        <taxon>Bacteria</taxon>
        <taxon>Pseudomonadati</taxon>
        <taxon>Bacteroidota</taxon>
        <taxon>Flavobacteriia</taxon>
        <taxon>Flavobacteriales</taxon>
        <taxon>Flavobacteriaceae</taxon>
        <taxon>Flagellimonas</taxon>
    </lineage>
</organism>
<gene>
    <name evidence="2" type="ORF">J0654_02585</name>
</gene>
<feature type="domain" description="BioF2-like acetyltransferase" evidence="1">
    <location>
        <begin position="125"/>
        <end position="273"/>
    </location>
</feature>
<protein>
    <submittedName>
        <fullName evidence="2">GNAT family N-acetyltransferase</fullName>
    </submittedName>
</protein>
<dbReference type="Gene3D" id="3.40.630.30">
    <property type="match status" value="1"/>
</dbReference>
<evidence type="ECO:0000259" key="1">
    <source>
        <dbReference type="Pfam" id="PF13480"/>
    </source>
</evidence>
<reference evidence="2 3" key="1">
    <citation type="submission" date="2021-03" db="EMBL/GenBank/DDBJ databases">
        <title>Muricauda lutimaris sp. nov. and Muricauda ruestringensis sp. nov, two marine members of the Flavobacteriaceae isolated from deep sea sediments of Western Pacific.</title>
        <authorList>
            <person name="Zhao S."/>
            <person name="Liu R."/>
        </authorList>
    </citation>
    <scope>NUCLEOTIDE SEQUENCE [LARGE SCALE GENOMIC DNA]</scope>
    <source>
        <strain evidence="2 3">BC31-3-A3</strain>
    </source>
</reference>
<dbReference type="Proteomes" id="UP000664807">
    <property type="component" value="Unassembled WGS sequence"/>
</dbReference>
<dbReference type="InterPro" id="IPR016181">
    <property type="entry name" value="Acyl_CoA_acyltransferase"/>
</dbReference>